<feature type="region of interest" description="Disordered" evidence="2">
    <location>
        <begin position="429"/>
        <end position="521"/>
    </location>
</feature>
<feature type="coiled-coil region" evidence="1">
    <location>
        <begin position="223"/>
        <end position="250"/>
    </location>
</feature>
<reference evidence="3 4" key="1">
    <citation type="submission" date="2015-02" db="EMBL/GenBank/DDBJ databases">
        <title>Draft Genome Sequences of Two Closely-Related Aflatoxigenic Aspergillus Species Obtained from the Cote d'Ivoire.</title>
        <authorList>
            <person name="Moore G.G."/>
            <person name="Beltz S.B."/>
            <person name="Mack B.M."/>
        </authorList>
    </citation>
    <scope>NUCLEOTIDE SEQUENCE [LARGE SCALE GENOMIC DNA]</scope>
    <source>
        <strain evidence="3 4">SRRC1468</strain>
    </source>
</reference>
<evidence type="ECO:0000256" key="1">
    <source>
        <dbReference type="SAM" id="Coils"/>
    </source>
</evidence>
<feature type="compositionally biased region" description="Polar residues" evidence="2">
    <location>
        <begin position="23"/>
        <end position="39"/>
    </location>
</feature>
<feature type="compositionally biased region" description="Low complexity" evidence="2">
    <location>
        <begin position="578"/>
        <end position="596"/>
    </location>
</feature>
<keyword evidence="1" id="KW-0175">Coiled coil</keyword>
<feature type="compositionally biased region" description="Polar residues" evidence="2">
    <location>
        <begin position="784"/>
        <end position="797"/>
    </location>
</feature>
<protein>
    <recommendedName>
        <fullName evidence="5">Peptidase family M20/M25/M40 protein</fullName>
    </recommendedName>
</protein>
<evidence type="ECO:0008006" key="5">
    <source>
        <dbReference type="Google" id="ProtNLM"/>
    </source>
</evidence>
<feature type="region of interest" description="Disordered" evidence="2">
    <location>
        <begin position="747"/>
        <end position="797"/>
    </location>
</feature>
<feature type="compositionally biased region" description="Polar residues" evidence="2">
    <location>
        <begin position="747"/>
        <end position="774"/>
    </location>
</feature>
<organism evidence="3 4">
    <name type="scientific">Aspergillus rambellii</name>
    <dbReference type="NCBI Taxonomy" id="308745"/>
    <lineage>
        <taxon>Eukaryota</taxon>
        <taxon>Fungi</taxon>
        <taxon>Dikarya</taxon>
        <taxon>Ascomycota</taxon>
        <taxon>Pezizomycotina</taxon>
        <taxon>Eurotiomycetes</taxon>
        <taxon>Eurotiomycetidae</taxon>
        <taxon>Eurotiales</taxon>
        <taxon>Aspergillaceae</taxon>
        <taxon>Aspergillus</taxon>
        <taxon>Aspergillus subgen. Nidulantes</taxon>
    </lineage>
</organism>
<feature type="compositionally biased region" description="Polar residues" evidence="2">
    <location>
        <begin position="506"/>
        <end position="521"/>
    </location>
</feature>
<feature type="compositionally biased region" description="Polar residues" evidence="2">
    <location>
        <begin position="1"/>
        <end position="12"/>
    </location>
</feature>
<feature type="compositionally biased region" description="Polar residues" evidence="2">
    <location>
        <begin position="446"/>
        <end position="461"/>
    </location>
</feature>
<dbReference type="STRING" id="308745.A0A0F8UWS4"/>
<dbReference type="EMBL" id="JZBS01001139">
    <property type="protein sequence ID" value="KKK23948.1"/>
    <property type="molecule type" value="Genomic_DNA"/>
</dbReference>
<feature type="region of interest" description="Disordered" evidence="2">
    <location>
        <begin position="557"/>
        <end position="629"/>
    </location>
</feature>
<feature type="region of interest" description="Disordered" evidence="2">
    <location>
        <begin position="106"/>
        <end position="166"/>
    </location>
</feature>
<dbReference type="Proteomes" id="UP000034291">
    <property type="component" value="Unassembled WGS sequence"/>
</dbReference>
<sequence length="797" mass="88019">MSLDTKTPQLSVSERRGQRLAHLQTNFSRPTSQLPTVASSRPLRVRPSDYEDVQEERVPLQPANVKRQSSKSSLRYIFSREKALRKPTDSKLSGIDEVQNLMKDAQAPSETTAPLSPTACATPQTATTVPTLVTSSPIDSDRSRTPSNRRPKPHDRQQLASDVGWKPPPLFQAYPQAIKHTTLEAPALSADSIVRLHATFKAKGSSLEDLDLHLTHSANGEPSEDLTARRRKLEKERKKYLRTLSENIDKNEWSQKVYLLATSGYILQYSGRGKHDRLPEKMLLLGPKSVAFASDAIPGKHWVLQVSQTAEEDGTNPIETSRPIFSRLGFHRSHARRLARNFLLVFDDPDEMSAWLLAVRAQIETRGGNKYVSEGVFDEEMESQLRSTPSMRQLIKKDPNRFSTMLLQPQQSDKESSVGDQSRRNSYVSLHRRSMVIQPTPESRAGSVSTTQTESIPTTENPGRFYATLASPPLSDGKVISEAASPVTRPASPTFSSPKKRRSMFLPQTTSSEIAQIPRAQSTVPDAYIRSTSPPAPNFSVPSFSKRFAARQDIPQVPHLPSSAHGDHPDDTSMDTLSIFSSPPQSPSRQMPSISQRDPRDHRRPSNRRDLLKQQLRGSNSEDSLGHVGQDQECMHLRYSHFPGDSMPALATASGLLPTSTLASVQPSEHSLISQFPKPASEVNNTSDQHNQQIRSLLYYKPESTSRPSSIIISRRKSMSGLSIGPPVAPPPNCPLPKIPSTFIKASAQSGWSKQSAPTSSIEGSHESLPTSSPDSPPGHIPKTTRSVSSHQMIHGI</sequence>
<evidence type="ECO:0000256" key="2">
    <source>
        <dbReference type="SAM" id="MobiDB-lite"/>
    </source>
</evidence>
<keyword evidence="4" id="KW-1185">Reference proteome</keyword>
<dbReference type="OrthoDB" id="1749473at2759"/>
<accession>A0A0F8UWS4</accession>
<dbReference type="AlphaFoldDB" id="A0A0F8UWS4"/>
<evidence type="ECO:0000313" key="4">
    <source>
        <dbReference type="Proteomes" id="UP000034291"/>
    </source>
</evidence>
<gene>
    <name evidence="3" type="ORF">ARAM_003422</name>
</gene>
<comment type="caution">
    <text evidence="3">The sequence shown here is derived from an EMBL/GenBank/DDBJ whole genome shotgun (WGS) entry which is preliminary data.</text>
</comment>
<name>A0A0F8UWS4_9EURO</name>
<feature type="region of interest" description="Disordered" evidence="2">
    <location>
        <begin position="1"/>
        <end position="70"/>
    </location>
</feature>
<feature type="compositionally biased region" description="Low complexity" evidence="2">
    <location>
        <begin position="116"/>
        <end position="137"/>
    </location>
</feature>
<evidence type="ECO:0000313" key="3">
    <source>
        <dbReference type="EMBL" id="KKK23948.1"/>
    </source>
</evidence>
<proteinExistence type="predicted"/>